<evidence type="ECO:0000313" key="3">
    <source>
        <dbReference type="Proteomes" id="UP000801428"/>
    </source>
</evidence>
<protein>
    <recommendedName>
        <fullName evidence="1">DUF6590 domain-containing protein</fullName>
    </recommendedName>
</protein>
<reference evidence="2" key="1">
    <citation type="submission" date="2019-04" db="EMBL/GenBank/DDBJ databases">
        <title>Sequencing of skin fungus with MAO and IRED activity.</title>
        <authorList>
            <person name="Marsaioli A.J."/>
            <person name="Bonatto J.M.C."/>
            <person name="Reis Junior O."/>
        </authorList>
    </citation>
    <scope>NUCLEOTIDE SEQUENCE</scope>
    <source>
        <strain evidence="2">30M1</strain>
    </source>
</reference>
<accession>A0A9P4T772</accession>
<gene>
    <name evidence="2" type="ORF">E8E13_003705</name>
</gene>
<comment type="caution">
    <text evidence="2">The sequence shown here is derived from an EMBL/GenBank/DDBJ whole genome shotgun (WGS) entry which is preliminary data.</text>
</comment>
<dbReference type="EMBL" id="SWKU01000027">
    <property type="protein sequence ID" value="KAF2996444.1"/>
    <property type="molecule type" value="Genomic_DNA"/>
</dbReference>
<name>A0A9P4T772_CURKU</name>
<dbReference type="AlphaFoldDB" id="A0A9P4T772"/>
<evidence type="ECO:0000313" key="2">
    <source>
        <dbReference type="EMBL" id="KAF2996444.1"/>
    </source>
</evidence>
<dbReference type="Proteomes" id="UP000801428">
    <property type="component" value="Unassembled WGS sequence"/>
</dbReference>
<organism evidence="2 3">
    <name type="scientific">Curvularia kusanoi</name>
    <name type="common">Cochliobolus kusanoi</name>
    <dbReference type="NCBI Taxonomy" id="90978"/>
    <lineage>
        <taxon>Eukaryota</taxon>
        <taxon>Fungi</taxon>
        <taxon>Dikarya</taxon>
        <taxon>Ascomycota</taxon>
        <taxon>Pezizomycotina</taxon>
        <taxon>Dothideomycetes</taxon>
        <taxon>Pleosporomycetidae</taxon>
        <taxon>Pleosporales</taxon>
        <taxon>Pleosporineae</taxon>
        <taxon>Pleosporaceae</taxon>
        <taxon>Curvularia</taxon>
    </lineage>
</organism>
<dbReference type="PANTHER" id="PTHR35391">
    <property type="entry name" value="C2H2-TYPE DOMAIN-CONTAINING PROTEIN-RELATED"/>
    <property type="match status" value="1"/>
</dbReference>
<keyword evidence="3" id="KW-1185">Reference proteome</keyword>
<proteinExistence type="predicted"/>
<dbReference type="OrthoDB" id="3559580at2759"/>
<dbReference type="Pfam" id="PF20233">
    <property type="entry name" value="DUF6590"/>
    <property type="match status" value="1"/>
</dbReference>
<dbReference type="PANTHER" id="PTHR35391:SF5">
    <property type="entry name" value="DUF6590 DOMAIN-CONTAINING PROTEIN"/>
    <property type="match status" value="1"/>
</dbReference>
<evidence type="ECO:0000259" key="1">
    <source>
        <dbReference type="Pfam" id="PF20233"/>
    </source>
</evidence>
<feature type="domain" description="DUF6590" evidence="1">
    <location>
        <begin position="92"/>
        <end position="239"/>
    </location>
</feature>
<sequence>MPPHQQTDSQWSVEHQQWLQTVWDPNQKRYYWNCYNGNQWVFFDWVPRQRADSGAHQNPSRGIGIELVGTYDGSQATLHYEPLDPSFYVRDKSFFVEGRVFAVILSENAGSTAPTSYNSCISEVRFQGNHVYTGVRRFIVVRPRREYCFACPVFTYSGRGTTKPGVHADEHAVAYDLKKTPLLLPGETGITKASIGVNMEENETLTKASRIYFGIHHPIQYNVKVKNIGCVCAEHIPSLIGSWREEDGRGGQQALDVTYSGHEE</sequence>
<dbReference type="InterPro" id="IPR046497">
    <property type="entry name" value="DUF6590"/>
</dbReference>